<evidence type="ECO:0000256" key="2">
    <source>
        <dbReference type="ARBA" id="ARBA00022597"/>
    </source>
</evidence>
<evidence type="ECO:0000313" key="6">
    <source>
        <dbReference type="EMBL" id="MBF4694458.1"/>
    </source>
</evidence>
<sequence>MIDEKYEEVVMGLIVSSGDARSLAMEAIQAAKAKAFDKANALMAECEIALTKAHNIQTELIQKEIRGEHVQIMLLMVHAQDHLMNAIVVKEMAMEIIELHHKIE</sequence>
<dbReference type="PANTHER" id="PTHR34382">
    <property type="entry name" value="PTS SYSTEM N,N'-DIACETYLCHITOBIOSE-SPECIFIC EIIA COMPONENT"/>
    <property type="match status" value="1"/>
</dbReference>
<evidence type="ECO:0000256" key="5">
    <source>
        <dbReference type="PROSITE-ProRule" id="PRU00418"/>
    </source>
</evidence>
<keyword evidence="7" id="KW-1185">Reference proteome</keyword>
<comment type="caution">
    <text evidence="6">The sequence shown here is derived from an EMBL/GenBank/DDBJ whole genome shotgun (WGS) entry which is preliminary data.</text>
</comment>
<dbReference type="Gene3D" id="1.20.58.80">
    <property type="entry name" value="Phosphotransferase system, lactose/cellobiose-type IIA subunit"/>
    <property type="match status" value="1"/>
</dbReference>
<dbReference type="InterPro" id="IPR036542">
    <property type="entry name" value="PTS_IIA_lac/cel_sf"/>
</dbReference>
<dbReference type="Pfam" id="PF02255">
    <property type="entry name" value="PTS_IIA"/>
    <property type="match status" value="1"/>
</dbReference>
<keyword evidence="2" id="KW-0762">Sugar transport</keyword>
<evidence type="ECO:0000256" key="4">
    <source>
        <dbReference type="ARBA" id="ARBA00022683"/>
    </source>
</evidence>
<feature type="modified residue" description="Phosphohistidine; by HPr" evidence="5">
    <location>
        <position position="78"/>
    </location>
</feature>
<proteinExistence type="predicted"/>
<keyword evidence="1" id="KW-0813">Transport</keyword>
<evidence type="ECO:0000256" key="3">
    <source>
        <dbReference type="ARBA" id="ARBA00022679"/>
    </source>
</evidence>
<keyword evidence="3" id="KW-0808">Transferase</keyword>
<dbReference type="PROSITE" id="PS51095">
    <property type="entry name" value="PTS_EIIA_TYPE_3"/>
    <property type="match status" value="1"/>
</dbReference>
<evidence type="ECO:0000256" key="1">
    <source>
        <dbReference type="ARBA" id="ARBA00022448"/>
    </source>
</evidence>
<dbReference type="PANTHER" id="PTHR34382:SF7">
    <property type="entry name" value="PTS SYSTEM N,N'-DIACETYLCHITOBIOSE-SPECIFIC EIIA COMPONENT"/>
    <property type="match status" value="1"/>
</dbReference>
<dbReference type="Proteomes" id="UP000614200">
    <property type="component" value="Unassembled WGS sequence"/>
</dbReference>
<reference evidence="6 7" key="1">
    <citation type="submission" date="2020-11" db="EMBL/GenBank/DDBJ databases">
        <title>Fusibacter basophilias sp. nov.</title>
        <authorList>
            <person name="Qiu D."/>
        </authorList>
    </citation>
    <scope>NUCLEOTIDE SEQUENCE [LARGE SCALE GENOMIC DNA]</scope>
    <source>
        <strain evidence="6 7">Q10-2</strain>
    </source>
</reference>
<dbReference type="PIRSF" id="PIRSF000699">
    <property type="entry name" value="PTS_IILac_III"/>
    <property type="match status" value="1"/>
</dbReference>
<dbReference type="SUPFAM" id="SSF46973">
    <property type="entry name" value="Enzyme IIa from lactose specific PTS, IIa-lac"/>
    <property type="match status" value="1"/>
</dbReference>
<keyword evidence="4" id="KW-0598">Phosphotransferase system</keyword>
<organism evidence="6 7">
    <name type="scientific">Fusibacter ferrireducens</name>
    <dbReference type="NCBI Taxonomy" id="2785058"/>
    <lineage>
        <taxon>Bacteria</taxon>
        <taxon>Bacillati</taxon>
        <taxon>Bacillota</taxon>
        <taxon>Clostridia</taxon>
        <taxon>Eubacteriales</taxon>
        <taxon>Eubacteriales Family XII. Incertae Sedis</taxon>
        <taxon>Fusibacter</taxon>
    </lineage>
</organism>
<gene>
    <name evidence="6" type="ORF">ISU02_15210</name>
</gene>
<evidence type="ECO:0000313" key="7">
    <source>
        <dbReference type="Proteomes" id="UP000614200"/>
    </source>
</evidence>
<protein>
    <submittedName>
        <fullName evidence="6">PTS lactose/cellobiose transporter subunit IIA</fullName>
    </submittedName>
</protein>
<name>A0ABR9ZWE5_9FIRM</name>
<dbReference type="InterPro" id="IPR003188">
    <property type="entry name" value="PTS_IIA_lac/cel"/>
</dbReference>
<dbReference type="EMBL" id="JADKNH010000009">
    <property type="protein sequence ID" value="MBF4694458.1"/>
    <property type="molecule type" value="Genomic_DNA"/>
</dbReference>
<accession>A0ABR9ZWE5</accession>